<dbReference type="Proteomes" id="UP000002630">
    <property type="component" value="Linkage Group LG22"/>
</dbReference>
<feature type="region of interest" description="Disordered" evidence="1">
    <location>
        <begin position="1"/>
        <end position="27"/>
    </location>
</feature>
<dbReference type="EMBL" id="FN649747">
    <property type="protein sequence ID" value="CBN77269.1"/>
    <property type="molecule type" value="Genomic_DNA"/>
</dbReference>
<keyword evidence="3" id="KW-1185">Reference proteome</keyword>
<organism evidence="2 3">
    <name type="scientific">Ectocarpus siliculosus</name>
    <name type="common">Brown alga</name>
    <name type="synonym">Conferva siliculosa</name>
    <dbReference type="NCBI Taxonomy" id="2880"/>
    <lineage>
        <taxon>Eukaryota</taxon>
        <taxon>Sar</taxon>
        <taxon>Stramenopiles</taxon>
        <taxon>Ochrophyta</taxon>
        <taxon>PX clade</taxon>
        <taxon>Phaeophyceae</taxon>
        <taxon>Ectocarpales</taxon>
        <taxon>Ectocarpaceae</taxon>
        <taxon>Ectocarpus</taxon>
    </lineage>
</organism>
<evidence type="ECO:0000256" key="1">
    <source>
        <dbReference type="SAM" id="MobiDB-lite"/>
    </source>
</evidence>
<dbReference type="OrthoDB" id="219975at2759"/>
<evidence type="ECO:0000313" key="2">
    <source>
        <dbReference type="EMBL" id="CBN77269.1"/>
    </source>
</evidence>
<dbReference type="AlphaFoldDB" id="D8LNB2"/>
<gene>
    <name evidence="2" type="ORF">Esi_0044_0028</name>
</gene>
<protein>
    <submittedName>
        <fullName evidence="2">Uncharacterized protein</fullName>
    </submittedName>
</protein>
<accession>D8LNB2</accession>
<proteinExistence type="predicted"/>
<dbReference type="EMBL" id="FN648641">
    <property type="protein sequence ID" value="CBN77269.1"/>
    <property type="molecule type" value="Genomic_DNA"/>
</dbReference>
<sequence>MIYVSPNSGSVVHASSAGKATRDEEGRKIGPVPQKLKTVITPNEQQMSKIERNRSEIWAQRLERGKAAREGGELKRSKMAAITGVLPFGKNGFRRRREREHAEAHLMEATLKLTNKGNLEVSIDGTIVQRKSRPSWFGFLRRKDPSYKLLVTKEGIEIYRRGKLDWVIKAEDIF</sequence>
<name>D8LNB2_ECTSI</name>
<evidence type="ECO:0000313" key="3">
    <source>
        <dbReference type="Proteomes" id="UP000002630"/>
    </source>
</evidence>
<reference evidence="2 3" key="1">
    <citation type="journal article" date="2010" name="Nature">
        <title>The Ectocarpus genome and the independent evolution of multicellularity in brown algae.</title>
        <authorList>
            <person name="Cock J.M."/>
            <person name="Sterck L."/>
            <person name="Rouze P."/>
            <person name="Scornet D."/>
            <person name="Allen A.E."/>
            <person name="Amoutzias G."/>
            <person name="Anthouard V."/>
            <person name="Artiguenave F."/>
            <person name="Aury J.M."/>
            <person name="Badger J.H."/>
            <person name="Beszteri B."/>
            <person name="Billiau K."/>
            <person name="Bonnet E."/>
            <person name="Bothwell J.H."/>
            <person name="Bowler C."/>
            <person name="Boyen C."/>
            <person name="Brownlee C."/>
            <person name="Carrano C.J."/>
            <person name="Charrier B."/>
            <person name="Cho G.Y."/>
            <person name="Coelho S.M."/>
            <person name="Collen J."/>
            <person name="Corre E."/>
            <person name="Da Silva C."/>
            <person name="Delage L."/>
            <person name="Delaroque N."/>
            <person name="Dittami S.M."/>
            <person name="Doulbeau S."/>
            <person name="Elias M."/>
            <person name="Farnham G."/>
            <person name="Gachon C.M."/>
            <person name="Gschloessl B."/>
            <person name="Heesch S."/>
            <person name="Jabbari K."/>
            <person name="Jubin C."/>
            <person name="Kawai H."/>
            <person name="Kimura K."/>
            <person name="Kloareg B."/>
            <person name="Kupper F.C."/>
            <person name="Lang D."/>
            <person name="Le Bail A."/>
            <person name="Leblanc C."/>
            <person name="Lerouge P."/>
            <person name="Lohr M."/>
            <person name="Lopez P.J."/>
            <person name="Martens C."/>
            <person name="Maumus F."/>
            <person name="Michel G."/>
            <person name="Miranda-Saavedra D."/>
            <person name="Morales J."/>
            <person name="Moreau H."/>
            <person name="Motomura T."/>
            <person name="Nagasato C."/>
            <person name="Napoli C.A."/>
            <person name="Nelson D.R."/>
            <person name="Nyvall-Collen P."/>
            <person name="Peters A.F."/>
            <person name="Pommier C."/>
            <person name="Potin P."/>
            <person name="Poulain J."/>
            <person name="Quesneville H."/>
            <person name="Read B."/>
            <person name="Rensing S.A."/>
            <person name="Ritter A."/>
            <person name="Rousvoal S."/>
            <person name="Samanta M."/>
            <person name="Samson G."/>
            <person name="Schroeder D.C."/>
            <person name="Segurens B."/>
            <person name="Strittmatter M."/>
            <person name="Tonon T."/>
            <person name="Tregear J.W."/>
            <person name="Valentin K."/>
            <person name="von Dassow P."/>
            <person name="Yamagishi T."/>
            <person name="Van de Peer Y."/>
            <person name="Wincker P."/>
        </authorList>
    </citation>
    <scope>NUCLEOTIDE SEQUENCE [LARGE SCALE GENOMIC DNA]</scope>
    <source>
        <strain evidence="3">Ec32 / CCAP1310/4</strain>
    </source>
</reference>
<feature type="compositionally biased region" description="Polar residues" evidence="1">
    <location>
        <begin position="1"/>
        <end position="10"/>
    </location>
</feature>
<dbReference type="InParanoid" id="D8LNB2"/>